<organism evidence="1">
    <name type="scientific">marine sediment metagenome</name>
    <dbReference type="NCBI Taxonomy" id="412755"/>
    <lineage>
        <taxon>unclassified sequences</taxon>
        <taxon>metagenomes</taxon>
        <taxon>ecological metagenomes</taxon>
    </lineage>
</organism>
<name>A0A0F8ZR71_9ZZZZ</name>
<dbReference type="AlphaFoldDB" id="A0A0F8ZR71"/>
<evidence type="ECO:0000313" key="1">
    <source>
        <dbReference type="EMBL" id="KKK62411.1"/>
    </source>
</evidence>
<protein>
    <submittedName>
        <fullName evidence="1">Uncharacterized protein</fullName>
    </submittedName>
</protein>
<feature type="non-terminal residue" evidence="1">
    <location>
        <position position="1"/>
    </location>
</feature>
<reference evidence="1" key="1">
    <citation type="journal article" date="2015" name="Nature">
        <title>Complex archaea that bridge the gap between prokaryotes and eukaryotes.</title>
        <authorList>
            <person name="Spang A."/>
            <person name="Saw J.H."/>
            <person name="Jorgensen S.L."/>
            <person name="Zaremba-Niedzwiedzka K."/>
            <person name="Martijn J."/>
            <person name="Lind A.E."/>
            <person name="van Eijk R."/>
            <person name="Schleper C."/>
            <person name="Guy L."/>
            <person name="Ettema T.J."/>
        </authorList>
    </citation>
    <scope>NUCLEOTIDE SEQUENCE</scope>
</reference>
<dbReference type="EMBL" id="LAZR01062006">
    <property type="protein sequence ID" value="KKK62411.1"/>
    <property type="molecule type" value="Genomic_DNA"/>
</dbReference>
<sequence>GVSCFGLGNVDFHRHGAVPGVLQGLDHFQAARVPTGGDGDLGPGLVADDDLVPRADSCKILSEIYGNMHRRAAIYRSPRTLA</sequence>
<gene>
    <name evidence="1" type="ORF">LCGC14_3004610</name>
</gene>
<comment type="caution">
    <text evidence="1">The sequence shown here is derived from an EMBL/GenBank/DDBJ whole genome shotgun (WGS) entry which is preliminary data.</text>
</comment>
<proteinExistence type="predicted"/>
<accession>A0A0F8ZR71</accession>